<protein>
    <submittedName>
        <fullName evidence="8">Polysulphide reductase NrfD</fullName>
    </submittedName>
</protein>
<feature type="transmembrane region" description="Helical" evidence="7">
    <location>
        <begin position="123"/>
        <end position="143"/>
    </location>
</feature>
<dbReference type="PANTHER" id="PTHR34856:SF2">
    <property type="entry name" value="PROTEIN NRFD"/>
    <property type="match status" value="1"/>
</dbReference>
<feature type="transmembrane region" description="Helical" evidence="7">
    <location>
        <begin position="269"/>
        <end position="287"/>
    </location>
</feature>
<evidence type="ECO:0000256" key="5">
    <source>
        <dbReference type="ARBA" id="ARBA00022989"/>
    </source>
</evidence>
<evidence type="ECO:0000313" key="8">
    <source>
        <dbReference type="EMBL" id="ACL19254.1"/>
    </source>
</evidence>
<comment type="similarity">
    <text evidence="2">Belongs to the NrfD family.</text>
</comment>
<name>B8G139_DESHD</name>
<evidence type="ECO:0000256" key="2">
    <source>
        <dbReference type="ARBA" id="ARBA00008929"/>
    </source>
</evidence>
<dbReference type="Pfam" id="PF03916">
    <property type="entry name" value="NrfD"/>
    <property type="match status" value="1"/>
</dbReference>
<feature type="transmembrane region" description="Helical" evidence="7">
    <location>
        <begin position="15"/>
        <end position="41"/>
    </location>
</feature>
<evidence type="ECO:0000256" key="6">
    <source>
        <dbReference type="ARBA" id="ARBA00023136"/>
    </source>
</evidence>
<dbReference type="HOGENOM" id="CLU_045348_3_0_9"/>
<keyword evidence="3" id="KW-1003">Cell membrane</keyword>
<evidence type="ECO:0000256" key="1">
    <source>
        <dbReference type="ARBA" id="ARBA00004651"/>
    </source>
</evidence>
<dbReference type="AlphaFoldDB" id="B8G139"/>
<proteinExistence type="inferred from homology"/>
<keyword evidence="4 7" id="KW-0812">Transmembrane</keyword>
<keyword evidence="6 7" id="KW-0472">Membrane</keyword>
<evidence type="ECO:0000256" key="3">
    <source>
        <dbReference type="ARBA" id="ARBA00022475"/>
    </source>
</evidence>
<reference evidence="8 9" key="1">
    <citation type="journal article" date="2012" name="BMC Microbiol.">
        <title>Genome sequence of Desulfitobacterium hafniense DCB-2, a Gram-positive anaerobe capable of dehalogenation and metal reduction.</title>
        <authorList>
            <person name="Kim S.H."/>
            <person name="Harzman C."/>
            <person name="Davis J.K."/>
            <person name="Hutcheson R."/>
            <person name="Broderick J.B."/>
            <person name="Marsh T.L."/>
            <person name="Tiedje J.M."/>
        </authorList>
    </citation>
    <scope>NUCLEOTIDE SEQUENCE [LARGE SCALE GENOMIC DNA]</scope>
    <source>
        <strain evidence="9">DSM 10664 / DCB-2</strain>
    </source>
</reference>
<evidence type="ECO:0000313" key="9">
    <source>
        <dbReference type="Proteomes" id="UP000007726"/>
    </source>
</evidence>
<comment type="subcellular location">
    <subcellularLocation>
        <location evidence="1">Cell membrane</location>
        <topology evidence="1">Multi-pass membrane protein</topology>
    </subcellularLocation>
</comment>
<dbReference type="PANTHER" id="PTHR34856">
    <property type="entry name" value="PROTEIN NRFD"/>
    <property type="match status" value="1"/>
</dbReference>
<evidence type="ECO:0000256" key="4">
    <source>
        <dbReference type="ARBA" id="ARBA00022692"/>
    </source>
</evidence>
<dbReference type="InterPro" id="IPR005614">
    <property type="entry name" value="NrfD-like"/>
</dbReference>
<accession>B8G139</accession>
<dbReference type="RefSeq" id="WP_015943268.1">
    <property type="nucleotide sequence ID" value="NC_011830.1"/>
</dbReference>
<dbReference type="EMBL" id="CP001336">
    <property type="protein sequence ID" value="ACL19254.1"/>
    <property type="molecule type" value="Genomic_DNA"/>
</dbReference>
<feature type="transmembrane region" description="Helical" evidence="7">
    <location>
        <begin position="307"/>
        <end position="327"/>
    </location>
</feature>
<dbReference type="GO" id="GO:0005886">
    <property type="term" value="C:plasma membrane"/>
    <property type="evidence" value="ECO:0007669"/>
    <property type="project" value="UniProtKB-SubCell"/>
</dbReference>
<dbReference type="KEGG" id="dhd:Dhaf_1196"/>
<dbReference type="Gene3D" id="1.20.1630.10">
    <property type="entry name" value="Formate dehydrogenase/DMSO reductase domain"/>
    <property type="match status" value="1"/>
</dbReference>
<feature type="transmembrane region" description="Helical" evidence="7">
    <location>
        <begin position="155"/>
        <end position="177"/>
    </location>
</feature>
<feature type="transmembrane region" description="Helical" evidence="7">
    <location>
        <begin position="53"/>
        <end position="71"/>
    </location>
</feature>
<organism evidence="8 9">
    <name type="scientific">Desulfitobacterium hafniense (strain DSM 10664 / DCB-2)</name>
    <dbReference type="NCBI Taxonomy" id="272564"/>
    <lineage>
        <taxon>Bacteria</taxon>
        <taxon>Bacillati</taxon>
        <taxon>Bacillota</taxon>
        <taxon>Clostridia</taxon>
        <taxon>Eubacteriales</taxon>
        <taxon>Desulfitobacteriaceae</taxon>
        <taxon>Desulfitobacterium</taxon>
    </lineage>
</organism>
<evidence type="ECO:0000256" key="7">
    <source>
        <dbReference type="SAM" id="Phobius"/>
    </source>
</evidence>
<feature type="transmembrane region" description="Helical" evidence="7">
    <location>
        <begin position="238"/>
        <end position="257"/>
    </location>
</feature>
<keyword evidence="5 7" id="KW-1133">Transmembrane helix</keyword>
<sequence length="348" mass="37854">MPTVHLFQTAHEMPWGLLIAMYLFYTGISAGAVLVTSLGPIFGVKELKKTAQVGAVVGLSLLIIAPLHLIFDLEQPLRFVKLLFNFHATSPMSYGVFILLFYGISLVLYLWSLTQNNEKNIKIFGPAAFFLAVGLEVYTGLLLGNVQAHALWNTALMPVIFLFSGLASGTAMVLLVLGIHGKMTGNNLSVEKRFLAKFFKWFVLADLALMAIMVMVLLNGNDAQYAMGYYLLHEEGLTFIWLENIIGLLLPFALLSISSLARKGPVINFSAILVVLSTLLMRINIVIGGQKLPLTGNSLLEYSPKSSHLLMAIVLAVLGTILIGILTKVVSSKIDQKVVSTTGKGVVS</sequence>
<dbReference type="InterPro" id="IPR052049">
    <property type="entry name" value="Electron_transfer_protein"/>
</dbReference>
<gene>
    <name evidence="8" type="ordered locus">Dhaf_1196</name>
</gene>
<feature type="transmembrane region" description="Helical" evidence="7">
    <location>
        <begin position="91"/>
        <end position="111"/>
    </location>
</feature>
<feature type="transmembrane region" description="Helical" evidence="7">
    <location>
        <begin position="198"/>
        <end position="218"/>
    </location>
</feature>
<dbReference type="Proteomes" id="UP000007726">
    <property type="component" value="Chromosome"/>
</dbReference>